<reference evidence="1" key="1">
    <citation type="submission" date="2020-07" db="EMBL/GenBank/DDBJ databases">
        <title>Multicomponent nature underlies the extraordinary mechanical properties of spider dragline silk.</title>
        <authorList>
            <person name="Kono N."/>
            <person name="Nakamura H."/>
            <person name="Mori M."/>
            <person name="Yoshida Y."/>
            <person name="Ohtoshi R."/>
            <person name="Malay A.D."/>
            <person name="Moran D.A.P."/>
            <person name="Tomita M."/>
            <person name="Numata K."/>
            <person name="Arakawa K."/>
        </authorList>
    </citation>
    <scope>NUCLEOTIDE SEQUENCE</scope>
</reference>
<comment type="caution">
    <text evidence="1">The sequence shown here is derived from an EMBL/GenBank/DDBJ whole genome shotgun (WGS) entry which is preliminary data.</text>
</comment>
<organism evidence="1 2">
    <name type="scientific">Trichonephila clavata</name>
    <name type="common">Joro spider</name>
    <name type="synonym">Nephila clavata</name>
    <dbReference type="NCBI Taxonomy" id="2740835"/>
    <lineage>
        <taxon>Eukaryota</taxon>
        <taxon>Metazoa</taxon>
        <taxon>Ecdysozoa</taxon>
        <taxon>Arthropoda</taxon>
        <taxon>Chelicerata</taxon>
        <taxon>Arachnida</taxon>
        <taxon>Araneae</taxon>
        <taxon>Araneomorphae</taxon>
        <taxon>Entelegynae</taxon>
        <taxon>Araneoidea</taxon>
        <taxon>Nephilidae</taxon>
        <taxon>Trichonephila</taxon>
    </lineage>
</organism>
<protein>
    <submittedName>
        <fullName evidence="1">Uncharacterized protein</fullName>
    </submittedName>
</protein>
<dbReference type="Proteomes" id="UP000887116">
    <property type="component" value="Unassembled WGS sequence"/>
</dbReference>
<dbReference type="EMBL" id="BMAO01014746">
    <property type="protein sequence ID" value="GFQ96781.1"/>
    <property type="molecule type" value="Genomic_DNA"/>
</dbReference>
<name>A0A8X6L655_TRICU</name>
<dbReference type="AlphaFoldDB" id="A0A8X6L655"/>
<proteinExistence type="predicted"/>
<gene>
    <name evidence="1" type="ORF">TNCT_94511</name>
</gene>
<sequence>MDDVRKVVVTVTMDGLDTDVTCARVTHTVSNMVSVTTEHVSAFRDEWVAIVHWMVVLRVAVTTANVLRTGVFGLADAMKDGVAMIAAYRRKRNAMMK</sequence>
<evidence type="ECO:0000313" key="1">
    <source>
        <dbReference type="EMBL" id="GFQ96781.1"/>
    </source>
</evidence>
<keyword evidence="2" id="KW-1185">Reference proteome</keyword>
<accession>A0A8X6L655</accession>
<evidence type="ECO:0000313" key="2">
    <source>
        <dbReference type="Proteomes" id="UP000887116"/>
    </source>
</evidence>